<evidence type="ECO:0000256" key="1">
    <source>
        <dbReference type="SAM" id="MobiDB-lite"/>
    </source>
</evidence>
<feature type="region of interest" description="Disordered" evidence="1">
    <location>
        <begin position="44"/>
        <end position="64"/>
    </location>
</feature>
<dbReference type="SUPFAM" id="SSF47598">
    <property type="entry name" value="Ribbon-helix-helix"/>
    <property type="match status" value="1"/>
</dbReference>
<dbReference type="KEGG" id="ams:AMIS_67170"/>
<organism evidence="2 3">
    <name type="scientific">Actinoplanes missouriensis (strain ATCC 14538 / DSM 43046 / CBS 188.64 / JCM 3121 / NBRC 102363 / NCIMB 12654 / NRRL B-3342 / UNCC 431)</name>
    <dbReference type="NCBI Taxonomy" id="512565"/>
    <lineage>
        <taxon>Bacteria</taxon>
        <taxon>Bacillati</taxon>
        <taxon>Actinomycetota</taxon>
        <taxon>Actinomycetes</taxon>
        <taxon>Micromonosporales</taxon>
        <taxon>Micromonosporaceae</taxon>
        <taxon>Actinoplanes</taxon>
    </lineage>
</organism>
<dbReference type="OrthoDB" id="9863347at2"/>
<dbReference type="HOGENOM" id="CLU_2857586_0_0_11"/>
<dbReference type="AlphaFoldDB" id="I0HG00"/>
<name>I0HG00_ACTM4</name>
<keyword evidence="3" id="KW-1185">Reference proteome</keyword>
<dbReference type="Proteomes" id="UP000007882">
    <property type="component" value="Chromosome"/>
</dbReference>
<dbReference type="GO" id="GO:0006355">
    <property type="term" value="P:regulation of DNA-templated transcription"/>
    <property type="evidence" value="ECO:0007669"/>
    <property type="project" value="InterPro"/>
</dbReference>
<dbReference type="EMBL" id="AP012319">
    <property type="protein sequence ID" value="BAL91937.1"/>
    <property type="molecule type" value="Genomic_DNA"/>
</dbReference>
<reference evidence="2 3" key="1">
    <citation type="submission" date="2012-02" db="EMBL/GenBank/DDBJ databases">
        <title>Complete genome sequence of Actinoplanes missouriensis 431 (= NBRC 102363).</title>
        <authorList>
            <person name="Ohnishi Y."/>
            <person name="Ishikawa J."/>
            <person name="Sekine M."/>
            <person name="Hosoyama A."/>
            <person name="Harada T."/>
            <person name="Narita H."/>
            <person name="Hata T."/>
            <person name="Konno Y."/>
            <person name="Tutikane K."/>
            <person name="Fujita N."/>
            <person name="Horinouchi S."/>
            <person name="Hayakawa M."/>
        </authorList>
    </citation>
    <scope>NUCLEOTIDE SEQUENCE [LARGE SCALE GENOMIC DNA]</scope>
    <source>
        <strain evidence="3">ATCC 14538 / DSM 43046 / CBS 188.64 / JCM 3121 / NBRC 102363 / NCIMB 12654 / NRRL B-3342 / UNCC 431</strain>
    </source>
</reference>
<evidence type="ECO:0000313" key="2">
    <source>
        <dbReference type="EMBL" id="BAL91937.1"/>
    </source>
</evidence>
<evidence type="ECO:0000313" key="3">
    <source>
        <dbReference type="Proteomes" id="UP000007882"/>
    </source>
</evidence>
<protein>
    <recommendedName>
        <fullName evidence="4">CopG family transcriptional regulator</fullName>
    </recommendedName>
</protein>
<dbReference type="STRING" id="512565.AMIS_67170"/>
<accession>I0HG00</accession>
<proteinExistence type="predicted"/>
<gene>
    <name evidence="2" type="ordered locus">AMIS_67170</name>
</gene>
<evidence type="ECO:0008006" key="4">
    <source>
        <dbReference type="Google" id="ProtNLM"/>
    </source>
</evidence>
<sequence length="64" mass="7299">MSRVFVTLDLDDEVYATAKERAHAELVSAETWIAYRLEQHINMNRLRNSDRSDAPGENAGKQHA</sequence>
<dbReference type="RefSeq" id="WP_014446822.1">
    <property type="nucleotide sequence ID" value="NC_017093.1"/>
</dbReference>
<dbReference type="InterPro" id="IPR010985">
    <property type="entry name" value="Ribbon_hlx_hlx"/>
</dbReference>